<feature type="compositionally biased region" description="Polar residues" evidence="6">
    <location>
        <begin position="173"/>
        <end position="202"/>
    </location>
</feature>
<dbReference type="InterPro" id="IPR050614">
    <property type="entry name" value="Synaptic_Scaffolding_LAP-MAGUK"/>
</dbReference>
<dbReference type="FunFam" id="2.30.42.10:FF:000001">
    <property type="entry name" value="Disks large homolog 1 isoform 2"/>
    <property type="match status" value="1"/>
</dbReference>
<dbReference type="Pfam" id="PF07653">
    <property type="entry name" value="SH3_2"/>
    <property type="match status" value="1"/>
</dbReference>
<dbReference type="SMART" id="SM00072">
    <property type="entry name" value="GuKc"/>
    <property type="match status" value="1"/>
</dbReference>
<dbReference type="SMART" id="SM00228">
    <property type="entry name" value="PDZ"/>
    <property type="match status" value="2"/>
</dbReference>
<keyword evidence="2 5" id="KW-0728">SH3 domain</keyword>
<proteinExistence type="predicted"/>
<dbReference type="GO" id="GO:0099072">
    <property type="term" value="P:regulation of postsynaptic membrane neurotransmitter receptor levels"/>
    <property type="evidence" value="ECO:0007669"/>
    <property type="project" value="TreeGrafter"/>
</dbReference>
<dbReference type="EMBL" id="GGYP01005528">
    <property type="protein sequence ID" value="MDE50299.1"/>
    <property type="molecule type" value="Transcribed_RNA"/>
</dbReference>
<dbReference type="GO" id="GO:0043113">
    <property type="term" value="P:receptor clustering"/>
    <property type="evidence" value="ECO:0007669"/>
    <property type="project" value="TreeGrafter"/>
</dbReference>
<reference evidence="10" key="1">
    <citation type="submission" date="2018-10" db="EMBL/GenBank/DDBJ databases">
        <title>Transcriptome assembly of Aceria tosichella (Wheat curl mite) Type 2.</title>
        <authorList>
            <person name="Scully E.D."/>
            <person name="Geib S.M."/>
            <person name="Palmer N.A."/>
            <person name="Gupta A.K."/>
            <person name="Sarath G."/>
            <person name="Tatineni S."/>
        </authorList>
    </citation>
    <scope>NUCLEOTIDE SEQUENCE</scope>
    <source>
        <strain evidence="10">LincolnNE</strain>
    </source>
</reference>
<dbReference type="GO" id="GO:0019901">
    <property type="term" value="F:protein kinase binding"/>
    <property type="evidence" value="ECO:0007669"/>
    <property type="project" value="TreeGrafter"/>
</dbReference>
<dbReference type="Gene3D" id="3.40.50.300">
    <property type="entry name" value="P-loop containing nucleotide triphosphate hydrolases"/>
    <property type="match status" value="1"/>
</dbReference>
<name>A0A6G1SIV6_9ACAR</name>
<feature type="compositionally biased region" description="Polar residues" evidence="6">
    <location>
        <begin position="219"/>
        <end position="247"/>
    </location>
</feature>
<dbReference type="InterPro" id="IPR001452">
    <property type="entry name" value="SH3_domain"/>
</dbReference>
<dbReference type="InterPro" id="IPR020590">
    <property type="entry name" value="Guanylate_kinase_CS"/>
</dbReference>
<dbReference type="Pfam" id="PF00625">
    <property type="entry name" value="Guanylate_kin"/>
    <property type="match status" value="1"/>
</dbReference>
<feature type="domain" description="SH3" evidence="7">
    <location>
        <begin position="400"/>
        <end position="471"/>
    </location>
</feature>
<feature type="region of interest" description="Disordered" evidence="6">
    <location>
        <begin position="173"/>
        <end position="247"/>
    </location>
</feature>
<protein>
    <submittedName>
        <fullName evidence="10">Disks large 1</fullName>
    </submittedName>
</protein>
<dbReference type="GO" id="GO:0098839">
    <property type="term" value="C:postsynaptic density membrane"/>
    <property type="evidence" value="ECO:0007669"/>
    <property type="project" value="TreeGrafter"/>
</dbReference>
<feature type="domain" description="PDZ" evidence="9">
    <location>
        <begin position="61"/>
        <end position="148"/>
    </location>
</feature>
<dbReference type="GO" id="GO:0007268">
    <property type="term" value="P:chemical synaptic transmission"/>
    <property type="evidence" value="ECO:0007669"/>
    <property type="project" value="TreeGrafter"/>
</dbReference>
<dbReference type="Gene3D" id="2.30.30.40">
    <property type="entry name" value="SH3 Domains"/>
    <property type="match status" value="2"/>
</dbReference>
<dbReference type="SMART" id="SM00326">
    <property type="entry name" value="SH3"/>
    <property type="match status" value="1"/>
</dbReference>
<dbReference type="PROSITE" id="PS50052">
    <property type="entry name" value="GUANYLATE_KINASE_2"/>
    <property type="match status" value="1"/>
</dbReference>
<dbReference type="CDD" id="cd11861">
    <property type="entry name" value="SH3_DLG-like"/>
    <property type="match status" value="1"/>
</dbReference>
<feature type="domain" description="Guanylate kinase-like" evidence="8">
    <location>
        <begin position="569"/>
        <end position="747"/>
    </location>
</feature>
<sequence>MLHFTTSTTAAAGLPSHHDEFIGNINAGPSATSRGNLSANEQTNDHNDAIQSSSTPWEYEEITIERGPSGLGFTVAGGIDNPHYKNDNSIYITRLIPNGPAHLDGRLKLDDIIVRVNDTDLTDVKHSEAVLALKSSGTRVQLLIKRRKSSSITHNLNNNSLSNDNKNLSYISKQRQQQASHNTPRLFTSSVSSTQPPSNQLPQLPRAAQSGPAILRGSAQYSTTRESGTSNRAPKLKNASSSLSLQQTDEVDTSRIYSLFKENVSSGGHSRSTSAIDFDTNRSLTRLPRTVILQRTQKGLGFNIVGGVAGGGTFISYIVPGGAAERSNKLHCGDQVLSVNGVDLRLATHEEAASALKQAGQTVKLVVKYRPEEYIKFENKINDLRERNMLSSGTLQTSQKRSLYARALFDYDPSKDSGLPSKGLPFKFGDILHIINASDDEWWQAKKVLDNGQDDIVHGIIPSKKRIEKRERARLKSVKFTHRNSSESTLDRRRKKFTFSKRFPFMKSRENVGLEEYDLLGSQTNSRGILSSSSTTSINNNSERGSIRNFNEEIILSYEPVLQQNINYVRPVALYGPVKDEIEGLREDLSCDERFYKMESIVPYTTRPPKEGEIDGVKYHFVSIQEMKRDLANHRFVEAGELNHHLYGTSIDSIREVAESGKHCLLNISPKAIKRLHDANIYPIIIFIKPRSLESLLEMNKRWSHEEAAAAMDYANRLEQEFGTYFTATIQQDTPNEVLREIMNVISQQSGPRIWIPTTFEALNVA</sequence>
<evidence type="ECO:0000256" key="1">
    <source>
        <dbReference type="ARBA" id="ARBA00004370"/>
    </source>
</evidence>
<dbReference type="InterPro" id="IPR001478">
    <property type="entry name" value="PDZ"/>
</dbReference>
<dbReference type="InterPro" id="IPR008144">
    <property type="entry name" value="Guanylate_kin-like_dom"/>
</dbReference>
<gene>
    <name evidence="10" type="primary">dlg1</name>
    <name evidence="10" type="ORF">g.2499</name>
</gene>
<dbReference type="SUPFAM" id="SSF50044">
    <property type="entry name" value="SH3-domain"/>
    <property type="match status" value="1"/>
</dbReference>
<dbReference type="SUPFAM" id="SSF52540">
    <property type="entry name" value="P-loop containing nucleoside triphosphate hydrolases"/>
    <property type="match status" value="1"/>
</dbReference>
<dbReference type="GO" id="GO:0045197">
    <property type="term" value="P:establishment or maintenance of epithelial cell apical/basal polarity"/>
    <property type="evidence" value="ECO:0007669"/>
    <property type="project" value="TreeGrafter"/>
</dbReference>
<evidence type="ECO:0000259" key="7">
    <source>
        <dbReference type="PROSITE" id="PS50002"/>
    </source>
</evidence>
<dbReference type="PANTHER" id="PTHR23119:SF51">
    <property type="entry name" value="DISKS LARGE 1 TUMOR SUPPRESSOR PROTEIN"/>
    <property type="match status" value="1"/>
</dbReference>
<dbReference type="GO" id="GO:0097120">
    <property type="term" value="P:receptor localization to synapse"/>
    <property type="evidence" value="ECO:0007669"/>
    <property type="project" value="TreeGrafter"/>
</dbReference>
<comment type="subcellular location">
    <subcellularLocation>
        <location evidence="1">Membrane</location>
    </subcellularLocation>
</comment>
<dbReference type="InterPro" id="IPR036028">
    <property type="entry name" value="SH3-like_dom_sf"/>
</dbReference>
<dbReference type="AlphaFoldDB" id="A0A6G1SIV6"/>
<dbReference type="PROSITE" id="PS50002">
    <property type="entry name" value="SH3"/>
    <property type="match status" value="1"/>
</dbReference>
<organism evidence="10">
    <name type="scientific">Aceria tosichella</name>
    <name type="common">wheat curl mite</name>
    <dbReference type="NCBI Taxonomy" id="561515"/>
    <lineage>
        <taxon>Eukaryota</taxon>
        <taxon>Metazoa</taxon>
        <taxon>Ecdysozoa</taxon>
        <taxon>Arthropoda</taxon>
        <taxon>Chelicerata</taxon>
        <taxon>Arachnida</taxon>
        <taxon>Acari</taxon>
        <taxon>Acariformes</taxon>
        <taxon>Trombidiformes</taxon>
        <taxon>Prostigmata</taxon>
        <taxon>Eupodina</taxon>
        <taxon>Eriophyoidea</taxon>
        <taxon>Eriophyidae</taxon>
        <taxon>Eriophyinae</taxon>
        <taxon>Aceriini</taxon>
        <taxon>Aceria</taxon>
    </lineage>
</organism>
<keyword evidence="4" id="KW-0472">Membrane</keyword>
<dbReference type="PANTHER" id="PTHR23119">
    <property type="entry name" value="DISCS LARGE"/>
    <property type="match status" value="1"/>
</dbReference>
<dbReference type="PROSITE" id="PS50106">
    <property type="entry name" value="PDZ"/>
    <property type="match status" value="2"/>
</dbReference>
<dbReference type="GO" id="GO:0016323">
    <property type="term" value="C:basolateral plasma membrane"/>
    <property type="evidence" value="ECO:0007669"/>
    <property type="project" value="TreeGrafter"/>
</dbReference>
<dbReference type="GO" id="GO:0098609">
    <property type="term" value="P:cell-cell adhesion"/>
    <property type="evidence" value="ECO:0007669"/>
    <property type="project" value="TreeGrafter"/>
</dbReference>
<evidence type="ECO:0000256" key="5">
    <source>
        <dbReference type="PROSITE-ProRule" id="PRU00192"/>
    </source>
</evidence>
<evidence type="ECO:0000256" key="3">
    <source>
        <dbReference type="ARBA" id="ARBA00022737"/>
    </source>
</evidence>
<evidence type="ECO:0000313" key="10">
    <source>
        <dbReference type="EMBL" id="MDE50299.1"/>
    </source>
</evidence>
<evidence type="ECO:0000259" key="9">
    <source>
        <dbReference type="PROSITE" id="PS50106"/>
    </source>
</evidence>
<dbReference type="Gene3D" id="2.30.42.10">
    <property type="match status" value="2"/>
</dbReference>
<evidence type="ECO:0000259" key="8">
    <source>
        <dbReference type="PROSITE" id="PS50052"/>
    </source>
</evidence>
<dbReference type="InterPro" id="IPR008145">
    <property type="entry name" value="GK/Ca_channel_bsu"/>
</dbReference>
<dbReference type="GO" id="GO:0031594">
    <property type="term" value="C:neuromuscular junction"/>
    <property type="evidence" value="ECO:0007669"/>
    <property type="project" value="TreeGrafter"/>
</dbReference>
<dbReference type="SUPFAM" id="SSF50156">
    <property type="entry name" value="PDZ domain-like"/>
    <property type="match status" value="2"/>
</dbReference>
<evidence type="ECO:0000256" key="2">
    <source>
        <dbReference type="ARBA" id="ARBA00022443"/>
    </source>
</evidence>
<feature type="compositionally biased region" description="Polar residues" evidence="6">
    <location>
        <begin position="27"/>
        <end position="42"/>
    </location>
</feature>
<dbReference type="GO" id="GO:0043005">
    <property type="term" value="C:neuron projection"/>
    <property type="evidence" value="ECO:0007669"/>
    <property type="project" value="TreeGrafter"/>
</dbReference>
<dbReference type="InterPro" id="IPR027417">
    <property type="entry name" value="P-loop_NTPase"/>
</dbReference>
<dbReference type="Gene3D" id="3.30.63.10">
    <property type="entry name" value="Guanylate Kinase phosphate binding domain"/>
    <property type="match status" value="1"/>
</dbReference>
<keyword evidence="3" id="KW-0677">Repeat</keyword>
<evidence type="ECO:0000256" key="6">
    <source>
        <dbReference type="SAM" id="MobiDB-lite"/>
    </source>
</evidence>
<feature type="domain" description="PDZ" evidence="9">
    <location>
        <begin position="290"/>
        <end position="371"/>
    </location>
</feature>
<feature type="region of interest" description="Disordered" evidence="6">
    <location>
        <begin position="15"/>
        <end position="56"/>
    </location>
</feature>
<evidence type="ECO:0000256" key="4">
    <source>
        <dbReference type="ARBA" id="ARBA00023136"/>
    </source>
</evidence>
<dbReference type="Pfam" id="PF00595">
    <property type="entry name" value="PDZ"/>
    <property type="match status" value="2"/>
</dbReference>
<dbReference type="PROSITE" id="PS00856">
    <property type="entry name" value="GUANYLATE_KINASE_1"/>
    <property type="match status" value="1"/>
</dbReference>
<dbReference type="FunFam" id="3.30.63.10:FF:000002">
    <property type="entry name" value="Guanylate kinase 1"/>
    <property type="match status" value="1"/>
</dbReference>
<dbReference type="InterPro" id="IPR036034">
    <property type="entry name" value="PDZ_sf"/>
</dbReference>
<accession>A0A6G1SIV6</accession>